<organism evidence="2 3">
    <name type="scientific">Gramella jeungdoensis</name>
    <dbReference type="NCBI Taxonomy" id="708091"/>
    <lineage>
        <taxon>Bacteria</taxon>
        <taxon>Pseudomonadati</taxon>
        <taxon>Bacteroidota</taxon>
        <taxon>Flavobacteriia</taxon>
        <taxon>Flavobacteriales</taxon>
        <taxon>Flavobacteriaceae</taxon>
        <taxon>Christiangramia</taxon>
    </lineage>
</organism>
<dbReference type="EMBL" id="JAMSCK010000004">
    <property type="protein sequence ID" value="MCM8570006.1"/>
    <property type="molecule type" value="Genomic_DNA"/>
</dbReference>
<reference evidence="2" key="1">
    <citation type="submission" date="2022-06" db="EMBL/GenBank/DDBJ databases">
        <title>Gramella sediminis sp. nov., isolated from deep-sea sediment of the Indian Ocean.</title>
        <authorList>
            <person name="Yang L."/>
        </authorList>
    </citation>
    <scope>NUCLEOTIDE SEQUENCE</scope>
    <source>
        <strain evidence="2">HMD3159</strain>
    </source>
</reference>
<keyword evidence="1" id="KW-0472">Membrane</keyword>
<evidence type="ECO:0000256" key="1">
    <source>
        <dbReference type="SAM" id="Phobius"/>
    </source>
</evidence>
<comment type="caution">
    <text evidence="2">The sequence shown here is derived from an EMBL/GenBank/DDBJ whole genome shotgun (WGS) entry which is preliminary data.</text>
</comment>
<dbReference type="Proteomes" id="UP001155077">
    <property type="component" value="Unassembled WGS sequence"/>
</dbReference>
<keyword evidence="1" id="KW-0812">Transmembrane</keyword>
<name>A0ABT0Z2Q3_9FLAO</name>
<keyword evidence="1" id="KW-1133">Transmembrane helix</keyword>
<keyword evidence="3" id="KW-1185">Reference proteome</keyword>
<gene>
    <name evidence="2" type="ORF">NE848_11490</name>
</gene>
<evidence type="ECO:0000313" key="2">
    <source>
        <dbReference type="EMBL" id="MCM8570006.1"/>
    </source>
</evidence>
<feature type="transmembrane region" description="Helical" evidence="1">
    <location>
        <begin position="17"/>
        <end position="36"/>
    </location>
</feature>
<evidence type="ECO:0000313" key="3">
    <source>
        <dbReference type="Proteomes" id="UP001155077"/>
    </source>
</evidence>
<dbReference type="RefSeq" id="WP_252113686.1">
    <property type="nucleotide sequence ID" value="NZ_JAMSCK010000004.1"/>
</dbReference>
<proteinExistence type="predicted"/>
<sequence length="184" mass="21793">MNIKNIYILEEPTNQKIYMIRALSFAIFVLSPLLIFSQEWESSVQYINSNLQGINSIRQIIEVEDWEEYQDSLRIINDSKFENLVMEVYTTQIEFDSEVEYVTAIQIPLSELISVSKNDYEVKLGFSKDCSQEEESANEYFILEIPDEKQKYIMHAAFNHLRFVNKEFHERKHRAEICTFGKKP</sequence>
<protein>
    <submittedName>
        <fullName evidence="2">Uncharacterized protein</fullName>
    </submittedName>
</protein>
<accession>A0ABT0Z2Q3</accession>